<evidence type="ECO:0000256" key="5">
    <source>
        <dbReference type="ARBA" id="ARBA00022723"/>
    </source>
</evidence>
<evidence type="ECO:0000256" key="8">
    <source>
        <dbReference type="SAM" id="MobiDB-lite"/>
    </source>
</evidence>
<comment type="function">
    <text evidence="7">Cell autonomous antagonist of the canonical Wnt signaling pathway.</text>
</comment>
<feature type="compositionally biased region" description="Low complexity" evidence="8">
    <location>
        <begin position="690"/>
        <end position="706"/>
    </location>
</feature>
<comment type="caution">
    <text evidence="9">The sequence shown here is derived from an EMBL/GenBank/DDBJ whole genome shotgun (WGS) entry which is preliminary data.</text>
</comment>
<feature type="region of interest" description="Disordered" evidence="8">
    <location>
        <begin position="680"/>
        <end position="706"/>
    </location>
</feature>
<evidence type="ECO:0000256" key="1">
    <source>
        <dbReference type="ARBA" id="ARBA00007081"/>
    </source>
</evidence>
<comment type="similarity">
    <text evidence="1 7">Belongs to the NKD family.</text>
</comment>
<keyword evidence="2 7" id="KW-1003">Cell membrane</keyword>
<dbReference type="InterPro" id="IPR040140">
    <property type="entry name" value="Nkd-like"/>
</dbReference>
<dbReference type="EMBL" id="WJQU01000001">
    <property type="protein sequence ID" value="KAJ6647861.1"/>
    <property type="molecule type" value="Genomic_DNA"/>
</dbReference>
<dbReference type="AlphaFoldDB" id="A0A9Q0NCN1"/>
<evidence type="ECO:0000313" key="9">
    <source>
        <dbReference type="EMBL" id="KAJ6647861.1"/>
    </source>
</evidence>
<feature type="region of interest" description="Disordered" evidence="8">
    <location>
        <begin position="193"/>
        <end position="250"/>
    </location>
</feature>
<dbReference type="OrthoDB" id="5953812at2759"/>
<feature type="compositionally biased region" description="Polar residues" evidence="8">
    <location>
        <begin position="241"/>
        <end position="250"/>
    </location>
</feature>
<evidence type="ECO:0000256" key="6">
    <source>
        <dbReference type="ARBA" id="ARBA00023136"/>
    </source>
</evidence>
<keyword evidence="3" id="KW-0963">Cytoplasm</keyword>
<dbReference type="GO" id="GO:0005886">
    <property type="term" value="C:plasma membrane"/>
    <property type="evidence" value="ECO:0007669"/>
    <property type="project" value="UniProtKB-SubCell"/>
</dbReference>
<dbReference type="PANTHER" id="PTHR22611">
    <property type="entry name" value="PROTEIN NAKED CUTICLE"/>
    <property type="match status" value="1"/>
</dbReference>
<name>A0A9Q0NCN1_9DIPT</name>
<dbReference type="GO" id="GO:0090090">
    <property type="term" value="P:negative regulation of canonical Wnt signaling pathway"/>
    <property type="evidence" value="ECO:0007669"/>
    <property type="project" value="UniProtKB-ARBA"/>
</dbReference>
<sequence length="722" mass="81544">MESELNVWYQRYLERLSRCRIEGFLVAHPFIKRYLAKCELHFSFGQAYPDVALLQECATDSEELIYPLRAPSTCSAPPDLLMTSDREPIGIRTPQSTPKNVKITTKTKLLDETPTEKLCLEEFTCDVSVEGGKSSQPLQFSFTFYDLDGHHHGKITKEDIAGLVYTIYESIGKSVVVPHCGSKTINVRLTVSPDAKSKNKKPTAITSRRQRCKPRRIIQSDEEDGSENFPLDKNKGKNEPKITSPSTATHATIPMSLEGKCNLYISESPTGSTRSSKEISPCSAEESVRKGNECPNNIPKMSTTRESIYETLNDFKCCAKPSLRIDENIIEVNGCRECSMQCPLIDVSVPCKPMGTRKVLRKSRARKQRGLQTYHARVRSLSVGNESSFRNKTNNGNLVEGAEECLNNLRRNDLIDIIRESMEKNRLCFQSTGKTTESPTRHRHRSHTISKFADDHRIIDSKSPSNNHSKANLCGYDSFLHATMCSNNATTTIQPIPINSPKILQSHNNRVQRLKQKSNEIHLNASPQLQGYTKLNSIHAKLNMSMLNQLNPQLTPEQKFSRTINHVENWLNERDVFTKTGDFKLKISEDKNTVKDIAKDDKNIDNLINTRVFVDKLKIAEKCTEKLTETSKTTFKKESLLSRKASKDTRNINKNQKGPVMEYASIPITVDPSECENLLRASSDESSQATTTTNRQPGTPTNNNTHIHIHHHFHHFENGADI</sequence>
<dbReference type="GO" id="GO:0046872">
    <property type="term" value="F:metal ion binding"/>
    <property type="evidence" value="ECO:0007669"/>
    <property type="project" value="UniProtKB-KW"/>
</dbReference>
<evidence type="ECO:0000313" key="10">
    <source>
        <dbReference type="Proteomes" id="UP001151699"/>
    </source>
</evidence>
<reference evidence="9" key="1">
    <citation type="submission" date="2022-07" db="EMBL/GenBank/DDBJ databases">
        <authorList>
            <person name="Trinca V."/>
            <person name="Uliana J.V.C."/>
            <person name="Torres T.T."/>
            <person name="Ward R.J."/>
            <person name="Monesi N."/>
        </authorList>
    </citation>
    <scope>NUCLEOTIDE SEQUENCE</scope>
    <source>
        <strain evidence="9">HSMRA1968</strain>
        <tissue evidence="9">Whole embryos</tissue>
    </source>
</reference>
<evidence type="ECO:0000256" key="7">
    <source>
        <dbReference type="RuleBase" id="RU367060"/>
    </source>
</evidence>
<dbReference type="Proteomes" id="UP001151699">
    <property type="component" value="Chromosome A"/>
</dbReference>
<organism evidence="9 10">
    <name type="scientific">Pseudolycoriella hygida</name>
    <dbReference type="NCBI Taxonomy" id="35572"/>
    <lineage>
        <taxon>Eukaryota</taxon>
        <taxon>Metazoa</taxon>
        <taxon>Ecdysozoa</taxon>
        <taxon>Arthropoda</taxon>
        <taxon>Hexapoda</taxon>
        <taxon>Insecta</taxon>
        <taxon>Pterygota</taxon>
        <taxon>Neoptera</taxon>
        <taxon>Endopterygota</taxon>
        <taxon>Diptera</taxon>
        <taxon>Nematocera</taxon>
        <taxon>Sciaroidea</taxon>
        <taxon>Sciaridae</taxon>
        <taxon>Pseudolycoriella</taxon>
    </lineage>
</organism>
<evidence type="ECO:0000256" key="4">
    <source>
        <dbReference type="ARBA" id="ARBA00022687"/>
    </source>
</evidence>
<protein>
    <recommendedName>
        <fullName evidence="7">Protein naked cuticle homolog</fullName>
    </recommendedName>
</protein>
<accession>A0A9Q0NCN1</accession>
<proteinExistence type="inferred from homology"/>
<dbReference type="GO" id="GO:0016055">
    <property type="term" value="P:Wnt signaling pathway"/>
    <property type="evidence" value="ECO:0007669"/>
    <property type="project" value="UniProtKB-UniRule"/>
</dbReference>
<comment type="subcellular location">
    <subcellularLocation>
        <location evidence="7">Cell membrane</location>
    </subcellularLocation>
    <subcellularLocation>
        <location evidence="7">Cytoplasm</location>
    </subcellularLocation>
</comment>
<feature type="compositionally biased region" description="Basic and acidic residues" evidence="8">
    <location>
        <begin position="230"/>
        <end position="240"/>
    </location>
</feature>
<dbReference type="PANTHER" id="PTHR22611:SF9">
    <property type="entry name" value="PROTEIN NAKED CUTICLE"/>
    <property type="match status" value="1"/>
</dbReference>
<keyword evidence="6" id="KW-0472">Membrane</keyword>
<evidence type="ECO:0000256" key="3">
    <source>
        <dbReference type="ARBA" id="ARBA00022490"/>
    </source>
</evidence>
<keyword evidence="10" id="KW-1185">Reference proteome</keyword>
<dbReference type="GO" id="GO:0005737">
    <property type="term" value="C:cytoplasm"/>
    <property type="evidence" value="ECO:0007669"/>
    <property type="project" value="UniProtKB-SubCell"/>
</dbReference>
<evidence type="ECO:0000256" key="2">
    <source>
        <dbReference type="ARBA" id="ARBA00022475"/>
    </source>
</evidence>
<gene>
    <name evidence="9" type="primary">nkd</name>
    <name evidence="9" type="ORF">Bhyg_03084</name>
</gene>
<keyword evidence="4 7" id="KW-0879">Wnt signaling pathway</keyword>
<keyword evidence="5" id="KW-0479">Metal-binding</keyword>